<reference evidence="1 2" key="1">
    <citation type="journal article" date="2020" name="Cell">
        <title>Large-Scale Comparative Analyses of Tick Genomes Elucidate Their Genetic Diversity and Vector Capacities.</title>
        <authorList>
            <consortium name="Tick Genome and Microbiome Consortium (TIGMIC)"/>
            <person name="Jia N."/>
            <person name="Wang J."/>
            <person name="Shi W."/>
            <person name="Du L."/>
            <person name="Sun Y."/>
            <person name="Zhan W."/>
            <person name="Jiang J.F."/>
            <person name="Wang Q."/>
            <person name="Zhang B."/>
            <person name="Ji P."/>
            <person name="Bell-Sakyi L."/>
            <person name="Cui X.M."/>
            <person name="Yuan T.T."/>
            <person name="Jiang B.G."/>
            <person name="Yang W.F."/>
            <person name="Lam T.T."/>
            <person name="Chang Q.C."/>
            <person name="Ding S.J."/>
            <person name="Wang X.J."/>
            <person name="Zhu J.G."/>
            <person name="Ruan X.D."/>
            <person name="Zhao L."/>
            <person name="Wei J.T."/>
            <person name="Ye R.Z."/>
            <person name="Que T.C."/>
            <person name="Du C.H."/>
            <person name="Zhou Y.H."/>
            <person name="Cheng J.X."/>
            <person name="Dai P.F."/>
            <person name="Guo W.B."/>
            <person name="Han X.H."/>
            <person name="Huang E.J."/>
            <person name="Li L.F."/>
            <person name="Wei W."/>
            <person name="Gao Y.C."/>
            <person name="Liu J.Z."/>
            <person name="Shao H.Z."/>
            <person name="Wang X."/>
            <person name="Wang C.C."/>
            <person name="Yang T.C."/>
            <person name="Huo Q.B."/>
            <person name="Li W."/>
            <person name="Chen H.Y."/>
            <person name="Chen S.E."/>
            <person name="Zhou L.G."/>
            <person name="Ni X.B."/>
            <person name="Tian J.H."/>
            <person name="Sheng Y."/>
            <person name="Liu T."/>
            <person name="Pan Y.S."/>
            <person name="Xia L.Y."/>
            <person name="Li J."/>
            <person name="Zhao F."/>
            <person name="Cao W.C."/>
        </authorList>
    </citation>
    <scope>NUCLEOTIDE SEQUENCE [LARGE SCALE GENOMIC DNA]</scope>
    <source>
        <strain evidence="1">HaeL-2018</strain>
    </source>
</reference>
<accession>A0A9J6FNI5</accession>
<dbReference type="AlphaFoldDB" id="A0A9J6FNI5"/>
<evidence type="ECO:0000313" key="2">
    <source>
        <dbReference type="Proteomes" id="UP000821853"/>
    </source>
</evidence>
<evidence type="ECO:0000313" key="1">
    <source>
        <dbReference type="EMBL" id="KAH9367790.1"/>
    </source>
</evidence>
<dbReference type="Proteomes" id="UP000821853">
    <property type="component" value="Chromosome 2"/>
</dbReference>
<dbReference type="VEuPathDB" id="VectorBase:HLOH_053041"/>
<keyword evidence="2" id="KW-1185">Reference proteome</keyword>
<gene>
    <name evidence="1" type="ORF">HPB48_004446</name>
</gene>
<organism evidence="1 2">
    <name type="scientific">Haemaphysalis longicornis</name>
    <name type="common">Bush tick</name>
    <dbReference type="NCBI Taxonomy" id="44386"/>
    <lineage>
        <taxon>Eukaryota</taxon>
        <taxon>Metazoa</taxon>
        <taxon>Ecdysozoa</taxon>
        <taxon>Arthropoda</taxon>
        <taxon>Chelicerata</taxon>
        <taxon>Arachnida</taxon>
        <taxon>Acari</taxon>
        <taxon>Parasitiformes</taxon>
        <taxon>Ixodida</taxon>
        <taxon>Ixodoidea</taxon>
        <taxon>Ixodidae</taxon>
        <taxon>Haemaphysalinae</taxon>
        <taxon>Haemaphysalis</taxon>
    </lineage>
</organism>
<proteinExistence type="predicted"/>
<dbReference type="EMBL" id="JABSTR010000004">
    <property type="protein sequence ID" value="KAH9367790.1"/>
    <property type="molecule type" value="Genomic_DNA"/>
</dbReference>
<sequence>MGRLELVGGSYQDTWELGVYGDVVVFLEEVHEGVQFLVLDGGPDFPKGAGFGGNPRPAVDIVADGEAAFEAGTEHAQWRRARAGECLSVAAVDCGSLLCPDFCAVFSS</sequence>
<name>A0A9J6FNI5_HAELO</name>
<comment type="caution">
    <text evidence="1">The sequence shown here is derived from an EMBL/GenBank/DDBJ whole genome shotgun (WGS) entry which is preliminary data.</text>
</comment>
<protein>
    <submittedName>
        <fullName evidence="1">Uncharacterized protein</fullName>
    </submittedName>
</protein>